<dbReference type="InterPro" id="IPR003356">
    <property type="entry name" value="DNA_methylase_A-5"/>
</dbReference>
<dbReference type="Proteomes" id="UP000641454">
    <property type="component" value="Unassembled WGS sequence"/>
</dbReference>
<name>A0A923SGN4_9FLAO</name>
<dbReference type="InterPro" id="IPR029063">
    <property type="entry name" value="SAM-dependent_MTases_sf"/>
</dbReference>
<dbReference type="Gene3D" id="3.90.1570.30">
    <property type="match status" value="1"/>
</dbReference>
<dbReference type="PRINTS" id="PR00507">
    <property type="entry name" value="N12N6MTFRASE"/>
</dbReference>
<evidence type="ECO:0000259" key="11">
    <source>
        <dbReference type="Pfam" id="PF13588"/>
    </source>
</evidence>
<evidence type="ECO:0000259" key="10">
    <source>
        <dbReference type="Pfam" id="PF12161"/>
    </source>
</evidence>
<dbReference type="InterPro" id="IPR038333">
    <property type="entry name" value="T1MK-like_N_sf"/>
</dbReference>
<evidence type="ECO:0000313" key="12">
    <source>
        <dbReference type="EMBL" id="MBC5845922.1"/>
    </source>
</evidence>
<dbReference type="GO" id="GO:0009007">
    <property type="term" value="F:site-specific DNA-methyltransferase (adenine-specific) activity"/>
    <property type="evidence" value="ECO:0007669"/>
    <property type="project" value="UniProtKB-EC"/>
</dbReference>
<dbReference type="PROSITE" id="PS01261">
    <property type="entry name" value="UPF0020"/>
    <property type="match status" value="1"/>
</dbReference>
<dbReference type="SUPFAM" id="SSF53335">
    <property type="entry name" value="S-adenosyl-L-methionine-dependent methyltransferases"/>
    <property type="match status" value="1"/>
</dbReference>
<evidence type="ECO:0000256" key="2">
    <source>
        <dbReference type="ARBA" id="ARBA00011900"/>
    </source>
</evidence>
<sequence length="758" mass="87704">MTTEPIERDIETLIDLQLRKLGWDDNPKSPKRNIWKQQPKKIDEKKNLGGLKPDYILYNSNTHEPLIIIEAKRPSRDVFTALIQGKEYAEKINAPIVIATNGILVKAIHLKTGNYLILNGENVDTFFDENIALKFIENFEVETISKKIINSRNDLIKIFKEADNSLRKEGLLAGHERFSVFSNILFLKLMSEIQDINDKEGEREVIPKEYRWNFFKNKSGNELQSYLNKIVLKKFDEFYKSGNESIFDELRIESPTVLKEIINKLDQLELINIDSDIKGDAFEYFIRRYNAGEKDLGEYFTPRHIVKFLVQLLNPVFGEKIYDPFCGTGGMLIESFKHLVRSAPNNKSSLKFLKEESVYGREISSTAKIAKMNMILIGDGHNNIQRVDSLSKPIHDLYDIVISNIPFALQTEYGSLYDIPTKDANSICIQHCIEAIDKTATNGRIGLILPEKVLFDKNYEILREKIYENCTIENIISLPSGSFEPYTGVQTSILHLTKVKRKIKTNKVKFYFVKNDGYSLDKNRKKLLGENDLDNFFIKENDYNSLFINIDKIKNNAFTLQGKKYIPPRDLAEITFQTIDLIKLSTVLKRVKNVSVKIDDADDYNLLGVRSYGLGVFKKPLKGYDLSKGMSYFKSKRNHLFWCKVDTKNGAFGVVKEGQDNCIFTSNMSMLEIDENKIIPYFFEILFRNKKVQEYFDNYISGSTNRKYVKIDELLDFYIPNYTMQQQKKIVESIILAEKNIIENQNIIELNIEKTNSK</sequence>
<dbReference type="GO" id="GO:0003677">
    <property type="term" value="F:DNA binding"/>
    <property type="evidence" value="ECO:0007669"/>
    <property type="project" value="UniProtKB-KW"/>
</dbReference>
<evidence type="ECO:0000256" key="4">
    <source>
        <dbReference type="ARBA" id="ARBA00022679"/>
    </source>
</evidence>
<dbReference type="GO" id="GO:0008170">
    <property type="term" value="F:N-methyltransferase activity"/>
    <property type="evidence" value="ECO:0007669"/>
    <property type="project" value="InterPro"/>
</dbReference>
<dbReference type="Pfam" id="PF13588">
    <property type="entry name" value="HSDR_N_2"/>
    <property type="match status" value="1"/>
</dbReference>
<dbReference type="InterPro" id="IPR051537">
    <property type="entry name" value="DNA_Adenine_Mtase"/>
</dbReference>
<dbReference type="InterPro" id="IPR053943">
    <property type="entry name" value="RlmKL-like_Mtase_CS"/>
</dbReference>
<dbReference type="PANTHER" id="PTHR42933">
    <property type="entry name" value="SLR6095 PROTEIN"/>
    <property type="match status" value="1"/>
</dbReference>
<protein>
    <recommendedName>
        <fullName evidence="2">site-specific DNA-methyltransferase (adenine-specific)</fullName>
        <ecNumber evidence="2">2.1.1.72</ecNumber>
    </recommendedName>
</protein>
<keyword evidence="5" id="KW-0949">S-adenosyl-L-methionine</keyword>
<feature type="domain" description="DNA methylase adenine-specific" evidence="9">
    <location>
        <begin position="275"/>
        <end position="569"/>
    </location>
</feature>
<keyword evidence="6" id="KW-0680">Restriction system</keyword>
<accession>A0A923SGN4</accession>
<comment type="caution">
    <text evidence="12">The sequence shown here is derived from an EMBL/GenBank/DDBJ whole genome shotgun (WGS) entry which is preliminary data.</text>
</comment>
<evidence type="ECO:0000313" key="13">
    <source>
        <dbReference type="Proteomes" id="UP000641454"/>
    </source>
</evidence>
<keyword evidence="4" id="KW-0808">Transferase</keyword>
<reference evidence="12 13" key="1">
    <citation type="submission" date="2020-08" db="EMBL/GenBank/DDBJ databases">
        <title>Description of novel Flavobacterium F-392 isolate.</title>
        <authorList>
            <person name="Saticioglu I.B."/>
            <person name="Duman M."/>
            <person name="Altun S."/>
        </authorList>
    </citation>
    <scope>NUCLEOTIDE SEQUENCE [LARGE SCALE GENOMIC DNA]</scope>
    <source>
        <strain evidence="12 13">F-392</strain>
    </source>
</reference>
<dbReference type="GO" id="GO:0032259">
    <property type="term" value="P:methylation"/>
    <property type="evidence" value="ECO:0007669"/>
    <property type="project" value="UniProtKB-KW"/>
</dbReference>
<dbReference type="InterPro" id="IPR044946">
    <property type="entry name" value="Restrct_endonuc_typeI_TRD_sf"/>
</dbReference>
<evidence type="ECO:0000256" key="6">
    <source>
        <dbReference type="ARBA" id="ARBA00022747"/>
    </source>
</evidence>
<dbReference type="AlphaFoldDB" id="A0A923SGN4"/>
<dbReference type="Pfam" id="PF12161">
    <property type="entry name" value="HsdM_N"/>
    <property type="match status" value="1"/>
</dbReference>
<dbReference type="Pfam" id="PF02384">
    <property type="entry name" value="N6_Mtase"/>
    <property type="match status" value="1"/>
</dbReference>
<keyword evidence="3 12" id="KW-0489">Methyltransferase</keyword>
<dbReference type="EC" id="2.1.1.72" evidence="2"/>
<evidence type="ECO:0000256" key="5">
    <source>
        <dbReference type="ARBA" id="ARBA00022691"/>
    </source>
</evidence>
<dbReference type="InterPro" id="IPR029464">
    <property type="entry name" value="HSDR_N"/>
</dbReference>
<dbReference type="RefSeq" id="WP_187021112.1">
    <property type="nucleotide sequence ID" value="NZ_JACRUK010000060.1"/>
</dbReference>
<evidence type="ECO:0000256" key="1">
    <source>
        <dbReference type="ARBA" id="ARBA00006594"/>
    </source>
</evidence>
<evidence type="ECO:0000256" key="8">
    <source>
        <dbReference type="ARBA" id="ARBA00047942"/>
    </source>
</evidence>
<evidence type="ECO:0000259" key="9">
    <source>
        <dbReference type="Pfam" id="PF02384"/>
    </source>
</evidence>
<feature type="domain" description="Type I restriction enzyme R protein N-terminal" evidence="11">
    <location>
        <begin position="53"/>
        <end position="113"/>
    </location>
</feature>
<comment type="catalytic activity">
    <reaction evidence="8">
        <text>a 2'-deoxyadenosine in DNA + S-adenosyl-L-methionine = an N(6)-methyl-2'-deoxyadenosine in DNA + S-adenosyl-L-homocysteine + H(+)</text>
        <dbReference type="Rhea" id="RHEA:15197"/>
        <dbReference type="Rhea" id="RHEA-COMP:12418"/>
        <dbReference type="Rhea" id="RHEA-COMP:12419"/>
        <dbReference type="ChEBI" id="CHEBI:15378"/>
        <dbReference type="ChEBI" id="CHEBI:57856"/>
        <dbReference type="ChEBI" id="CHEBI:59789"/>
        <dbReference type="ChEBI" id="CHEBI:90615"/>
        <dbReference type="ChEBI" id="CHEBI:90616"/>
        <dbReference type="EC" id="2.1.1.72"/>
    </reaction>
</comment>
<dbReference type="GO" id="GO:0009307">
    <property type="term" value="P:DNA restriction-modification system"/>
    <property type="evidence" value="ECO:0007669"/>
    <property type="project" value="UniProtKB-KW"/>
</dbReference>
<dbReference type="PANTHER" id="PTHR42933:SF4">
    <property type="entry name" value="TYPE I RESTRICTION ENZYME ECOKI METHYLASE SUBUNIT"/>
    <property type="match status" value="1"/>
</dbReference>
<keyword evidence="7" id="KW-0238">DNA-binding</keyword>
<evidence type="ECO:0000256" key="7">
    <source>
        <dbReference type="ARBA" id="ARBA00023125"/>
    </source>
</evidence>
<feature type="domain" description="N6 adenine-specific DNA methyltransferase N-terminal" evidence="10">
    <location>
        <begin position="157"/>
        <end position="265"/>
    </location>
</feature>
<dbReference type="Gene3D" id="3.40.50.150">
    <property type="entry name" value="Vaccinia Virus protein VP39"/>
    <property type="match status" value="1"/>
</dbReference>
<proteinExistence type="inferred from homology"/>
<comment type="similarity">
    <text evidence="1">Belongs to the N(4)/N(6)-methyltransferase family.</text>
</comment>
<evidence type="ECO:0000256" key="3">
    <source>
        <dbReference type="ARBA" id="ARBA00022603"/>
    </source>
</evidence>
<gene>
    <name evidence="12" type="ORF">H8R25_15980</name>
</gene>
<dbReference type="Gene3D" id="3.90.220.20">
    <property type="entry name" value="DNA methylase specificity domains"/>
    <property type="match status" value="1"/>
</dbReference>
<dbReference type="InterPro" id="IPR022749">
    <property type="entry name" value="D12N6_MeTrfase_N"/>
</dbReference>
<dbReference type="Gene3D" id="1.20.1260.30">
    <property type="match status" value="1"/>
</dbReference>
<dbReference type="SUPFAM" id="SSF116734">
    <property type="entry name" value="DNA methylase specificity domain"/>
    <property type="match status" value="1"/>
</dbReference>
<organism evidence="12 13">
    <name type="scientific">Flavobacterium muglaense</name>
    <dbReference type="NCBI Taxonomy" id="2764716"/>
    <lineage>
        <taxon>Bacteria</taxon>
        <taxon>Pseudomonadati</taxon>
        <taxon>Bacteroidota</taxon>
        <taxon>Flavobacteriia</taxon>
        <taxon>Flavobacteriales</taxon>
        <taxon>Flavobacteriaceae</taxon>
        <taxon>Flavobacterium</taxon>
    </lineage>
</organism>
<keyword evidence="13" id="KW-1185">Reference proteome</keyword>
<dbReference type="EMBL" id="JACRUL010000060">
    <property type="protein sequence ID" value="MBC5845922.1"/>
    <property type="molecule type" value="Genomic_DNA"/>
</dbReference>